<evidence type="ECO:0000256" key="3">
    <source>
        <dbReference type="ARBA" id="ARBA00013036"/>
    </source>
</evidence>
<dbReference type="GO" id="GO:0009073">
    <property type="term" value="P:aromatic amino acid family biosynthetic process"/>
    <property type="evidence" value="ECO:0007669"/>
    <property type="project" value="UniProtKB-KW"/>
</dbReference>
<comment type="subunit">
    <text evidence="7">Homotetramer.</text>
</comment>
<keyword evidence="6 7" id="KW-0456">Lyase</keyword>
<dbReference type="PANTHER" id="PTHR21085:SF0">
    <property type="entry name" value="CHORISMATE SYNTHASE"/>
    <property type="match status" value="1"/>
</dbReference>
<dbReference type="SUPFAM" id="SSF103263">
    <property type="entry name" value="Chorismate synthase, AroC"/>
    <property type="match status" value="1"/>
</dbReference>
<feature type="binding site" evidence="7">
    <location>
        <begin position="294"/>
        <end position="295"/>
    </location>
    <ligand>
        <name>FMN</name>
        <dbReference type="ChEBI" id="CHEBI:58210"/>
    </ligand>
</feature>
<dbReference type="EC" id="4.2.3.5" evidence="3 7"/>
<dbReference type="AlphaFoldDB" id="A0A5B9QYA2"/>
<gene>
    <name evidence="7 8" type="primary">aroC</name>
    <name evidence="8" type="ORF">UC8_43990</name>
</gene>
<feature type="binding site" evidence="7">
    <location>
        <position position="334"/>
    </location>
    <ligand>
        <name>FMN</name>
        <dbReference type="ChEBI" id="CHEBI:58210"/>
    </ligand>
</feature>
<evidence type="ECO:0000256" key="6">
    <source>
        <dbReference type="ARBA" id="ARBA00023239"/>
    </source>
</evidence>
<dbReference type="OrthoDB" id="9771806at2"/>
<evidence type="ECO:0000313" key="9">
    <source>
        <dbReference type="Proteomes" id="UP000325286"/>
    </source>
</evidence>
<feature type="binding site" evidence="7">
    <location>
        <begin position="349"/>
        <end position="353"/>
    </location>
    <ligand>
        <name>FMN</name>
        <dbReference type="ChEBI" id="CHEBI:58210"/>
    </ligand>
</feature>
<evidence type="ECO:0000256" key="5">
    <source>
        <dbReference type="ARBA" id="ARBA00023141"/>
    </source>
</evidence>
<dbReference type="HAMAP" id="MF_00300">
    <property type="entry name" value="Chorismate_synth"/>
    <property type="match status" value="1"/>
</dbReference>
<comment type="catalytic activity">
    <reaction evidence="7">
        <text>5-O-(1-carboxyvinyl)-3-phosphoshikimate = chorismate + phosphate</text>
        <dbReference type="Rhea" id="RHEA:21020"/>
        <dbReference type="ChEBI" id="CHEBI:29748"/>
        <dbReference type="ChEBI" id="CHEBI:43474"/>
        <dbReference type="ChEBI" id="CHEBI:57701"/>
        <dbReference type="EC" id="4.2.3.5"/>
    </reaction>
</comment>
<keyword evidence="7" id="KW-0521">NADP</keyword>
<dbReference type="PIRSF" id="PIRSF001456">
    <property type="entry name" value="Chorismate_synth"/>
    <property type="match status" value="1"/>
</dbReference>
<comment type="similarity">
    <text evidence="2 7">Belongs to the chorismate synthase family.</text>
</comment>
<protein>
    <recommendedName>
        <fullName evidence="3 7">Chorismate synthase</fullName>
        <shortName evidence="7">CS</shortName>
        <ecNumber evidence="3 7">4.2.3.5</ecNumber>
    </recommendedName>
    <alternativeName>
        <fullName evidence="7">5-enolpyruvylshikimate-3-phosphate phospholyase</fullName>
    </alternativeName>
</protein>
<dbReference type="GO" id="GO:0008652">
    <property type="term" value="P:amino acid biosynthetic process"/>
    <property type="evidence" value="ECO:0007669"/>
    <property type="project" value="UniProtKB-KW"/>
</dbReference>
<proteinExistence type="inferred from homology"/>
<feature type="binding site" evidence="7">
    <location>
        <position position="47"/>
    </location>
    <ligand>
        <name>NADP(+)</name>
        <dbReference type="ChEBI" id="CHEBI:58349"/>
    </ligand>
</feature>
<keyword evidence="4 7" id="KW-0028">Amino-acid biosynthesis</keyword>
<evidence type="ECO:0000256" key="4">
    <source>
        <dbReference type="ARBA" id="ARBA00022605"/>
    </source>
</evidence>
<keyword evidence="7" id="KW-0274">FAD</keyword>
<dbReference type="EMBL" id="CP042914">
    <property type="protein sequence ID" value="QEG42365.1"/>
    <property type="molecule type" value="Genomic_DNA"/>
</dbReference>
<name>A0A5B9QYA2_9BACT</name>
<reference evidence="8 9" key="1">
    <citation type="submission" date="2019-08" db="EMBL/GenBank/DDBJ databases">
        <title>Deep-cultivation of Planctomycetes and their phenomic and genomic characterization uncovers novel biology.</title>
        <authorList>
            <person name="Wiegand S."/>
            <person name="Jogler M."/>
            <person name="Boedeker C."/>
            <person name="Pinto D."/>
            <person name="Vollmers J."/>
            <person name="Rivas-Marin E."/>
            <person name="Kohn T."/>
            <person name="Peeters S.H."/>
            <person name="Heuer A."/>
            <person name="Rast P."/>
            <person name="Oberbeckmann S."/>
            <person name="Bunk B."/>
            <person name="Jeske O."/>
            <person name="Meyerdierks A."/>
            <person name="Storesund J.E."/>
            <person name="Kallscheuer N."/>
            <person name="Luecker S."/>
            <person name="Lage O.M."/>
            <person name="Pohl T."/>
            <person name="Merkel B.J."/>
            <person name="Hornburger P."/>
            <person name="Mueller R.-W."/>
            <person name="Bruemmer F."/>
            <person name="Labrenz M."/>
            <person name="Spormann A.M."/>
            <person name="Op den Camp H."/>
            <person name="Overmann J."/>
            <person name="Amann R."/>
            <person name="Jetten M.S.M."/>
            <person name="Mascher T."/>
            <person name="Medema M.H."/>
            <person name="Devos D.P."/>
            <person name="Kaster A.-K."/>
            <person name="Ovreas L."/>
            <person name="Rohde M."/>
            <person name="Galperin M.Y."/>
            <person name="Jogler C."/>
        </authorList>
    </citation>
    <scope>NUCLEOTIDE SEQUENCE [LARGE SCALE GENOMIC DNA]</scope>
    <source>
        <strain evidence="8 9">UC8</strain>
    </source>
</reference>
<dbReference type="Gene3D" id="3.60.150.10">
    <property type="entry name" value="Chorismate synthase AroC"/>
    <property type="match status" value="1"/>
</dbReference>
<keyword evidence="7" id="KW-0285">Flavoprotein</keyword>
<comment type="pathway">
    <text evidence="1 7">Metabolic intermediate biosynthesis; chorismate biosynthesis; chorismate from D-erythrose 4-phosphate and phosphoenolpyruvate: step 7/7.</text>
</comment>
<accession>A0A5B9QYA2</accession>
<dbReference type="GO" id="GO:0005829">
    <property type="term" value="C:cytosol"/>
    <property type="evidence" value="ECO:0007669"/>
    <property type="project" value="TreeGrafter"/>
</dbReference>
<feature type="binding site" evidence="7">
    <location>
        <begin position="157"/>
        <end position="159"/>
    </location>
    <ligand>
        <name>FMN</name>
        <dbReference type="ChEBI" id="CHEBI:58210"/>
    </ligand>
</feature>
<dbReference type="RefSeq" id="WP_068131668.1">
    <property type="nucleotide sequence ID" value="NZ_CP042914.1"/>
</dbReference>
<dbReference type="GO" id="GO:0010181">
    <property type="term" value="F:FMN binding"/>
    <property type="evidence" value="ECO:0007669"/>
    <property type="project" value="TreeGrafter"/>
</dbReference>
<feature type="binding site" evidence="7">
    <location>
        <position position="376"/>
    </location>
    <ligand>
        <name>FMN</name>
        <dbReference type="ChEBI" id="CHEBI:58210"/>
    </ligand>
</feature>
<dbReference type="PANTHER" id="PTHR21085">
    <property type="entry name" value="CHORISMATE SYNTHASE"/>
    <property type="match status" value="1"/>
</dbReference>
<dbReference type="GO" id="GO:0004107">
    <property type="term" value="F:chorismate synthase activity"/>
    <property type="evidence" value="ECO:0007669"/>
    <property type="project" value="UniProtKB-UniRule"/>
</dbReference>
<keyword evidence="7" id="KW-0288">FMN</keyword>
<keyword evidence="5 7" id="KW-0057">Aromatic amino acid biosynthesis</keyword>
<comment type="function">
    <text evidence="7">Catalyzes the anti-1,4-elimination of the C-3 phosphate and the C-6 proR hydrogen from 5-enolpyruvylshikimate-3-phosphate (EPSP) to yield chorismate, which is the branch point compound that serves as the starting substrate for the three terminal pathways of aromatic amino acid biosynthesis. This reaction introduces a second double bond into the aromatic ring system.</text>
</comment>
<dbReference type="Proteomes" id="UP000325286">
    <property type="component" value="Chromosome"/>
</dbReference>
<comment type="cofactor">
    <cofactor evidence="7">
        <name>FMNH2</name>
        <dbReference type="ChEBI" id="CHEBI:57618"/>
    </cofactor>
    <text evidence="7">Reduced FMN (FMNH(2)).</text>
</comment>
<organism evidence="8 9">
    <name type="scientific">Roseimaritima ulvae</name>
    <dbReference type="NCBI Taxonomy" id="980254"/>
    <lineage>
        <taxon>Bacteria</taxon>
        <taxon>Pseudomonadati</taxon>
        <taxon>Planctomycetota</taxon>
        <taxon>Planctomycetia</taxon>
        <taxon>Pirellulales</taxon>
        <taxon>Pirellulaceae</taxon>
        <taxon>Roseimaritima</taxon>
    </lineage>
</organism>
<sequence length="417" mass="44864">MEILGGPLYSVAGAGESHGPAITTIINGCPPGLKIDRRQVQDYLDRRRPGGNKHGTPRNEKDKVVFLSGIYDAGDHEALLSGPELSVAVDGDRFQTESYGVGYSTGEPIAAIVLSTSKKSRDYTQLTGEQGEVRPGHTDLVKFHQSQEFVDVRGGGRSSYRSTISDVIGGSIARRFLYEHFGTVILSSITSVGPRNSSLKLSTHIDHILAAGDSSRIDAETLKQIEQSLQGNEIHTIDQAFASEAAKLIMRTRSDGDSLGAEVEVVAVNVPPLVGEPLYQSLKVRLMGALGGLNAVQSCEIGAGKAVVARRGSENNDPIRHGGYQANSHGGLLGGITTGMPLVARVGFKPTSTIHKPQQSIRKNYEEIDFQLEKGRHDPCVGIRAGVTLESRLAIELMNAVLMHQSQRFDADAFKLF</sequence>
<dbReference type="GO" id="GO:0009423">
    <property type="term" value="P:chorismate biosynthetic process"/>
    <property type="evidence" value="ECO:0007669"/>
    <property type="project" value="UniProtKB-UniRule"/>
</dbReference>
<evidence type="ECO:0000313" key="8">
    <source>
        <dbReference type="EMBL" id="QEG42365.1"/>
    </source>
</evidence>
<dbReference type="Pfam" id="PF01264">
    <property type="entry name" value="Chorismate_synt"/>
    <property type="match status" value="2"/>
</dbReference>
<dbReference type="InterPro" id="IPR000453">
    <property type="entry name" value="Chorismate_synth"/>
</dbReference>
<keyword evidence="9" id="KW-1185">Reference proteome</keyword>
<dbReference type="InterPro" id="IPR035904">
    <property type="entry name" value="Chorismate_synth_AroC_sf"/>
</dbReference>
<evidence type="ECO:0000256" key="1">
    <source>
        <dbReference type="ARBA" id="ARBA00005044"/>
    </source>
</evidence>
<dbReference type="KEGG" id="rul:UC8_43990"/>
<dbReference type="UniPathway" id="UPA00053">
    <property type="reaction ID" value="UER00090"/>
</dbReference>
<evidence type="ECO:0000256" key="7">
    <source>
        <dbReference type="HAMAP-Rule" id="MF_00300"/>
    </source>
</evidence>
<evidence type="ECO:0000256" key="2">
    <source>
        <dbReference type="ARBA" id="ARBA00008014"/>
    </source>
</evidence>
<feature type="binding site" evidence="7">
    <location>
        <position position="53"/>
    </location>
    <ligand>
        <name>NADP(+)</name>
        <dbReference type="ChEBI" id="CHEBI:58349"/>
    </ligand>
</feature>